<feature type="domain" description="HTH gntR-type" evidence="5">
    <location>
        <begin position="7"/>
        <end position="74"/>
    </location>
</feature>
<evidence type="ECO:0000256" key="1">
    <source>
        <dbReference type="ARBA" id="ARBA00023015"/>
    </source>
</evidence>
<keyword evidence="1" id="KW-0805">Transcription regulation</keyword>
<evidence type="ECO:0000313" key="6">
    <source>
        <dbReference type="EMBL" id="SEP05613.1"/>
    </source>
</evidence>
<keyword evidence="7" id="KW-1185">Reference proteome</keyword>
<dbReference type="PANTHER" id="PTHR43537:SF44">
    <property type="entry name" value="GNTR FAMILY REGULATORY PROTEIN"/>
    <property type="match status" value="1"/>
</dbReference>
<dbReference type="Gene3D" id="1.10.10.10">
    <property type="entry name" value="Winged helix-like DNA-binding domain superfamily/Winged helix DNA-binding domain"/>
    <property type="match status" value="1"/>
</dbReference>
<dbReference type="GO" id="GO:0003677">
    <property type="term" value="F:DNA binding"/>
    <property type="evidence" value="ECO:0007669"/>
    <property type="project" value="UniProtKB-KW"/>
</dbReference>
<dbReference type="RefSeq" id="WP_079176329.1">
    <property type="nucleotide sequence ID" value="NZ_FODD01000082.1"/>
</dbReference>
<dbReference type="GO" id="GO:0003700">
    <property type="term" value="F:DNA-binding transcription factor activity"/>
    <property type="evidence" value="ECO:0007669"/>
    <property type="project" value="InterPro"/>
</dbReference>
<dbReference type="Proteomes" id="UP000181951">
    <property type="component" value="Unassembled WGS sequence"/>
</dbReference>
<proteinExistence type="predicted"/>
<dbReference type="SUPFAM" id="SSF48008">
    <property type="entry name" value="GntR ligand-binding domain-like"/>
    <property type="match status" value="1"/>
</dbReference>
<feature type="region of interest" description="Disordered" evidence="4">
    <location>
        <begin position="237"/>
        <end position="285"/>
    </location>
</feature>
<sequence>MTPYARRGVHGQTVETLARRVLSGEIPEGATLDLPALQSELDVSLTALRESLKVLAAKGMVDARQKRGTFVRPRADWNLLDADVLRWQFAGGTSSGADLGLLRNLGEVRGIIEPAAVRLAAVRRTEQDLDALDDAVAAMGRTGLGASHAVQADLAFHRALLAATHNELLERMEMVIESGLAHRDEIVHASPHGEDPVPSHRAVLDAVRAQDPDAAEAAMRALLEQAVRDLDLVHGAGGARNGDTAGAEARGGQDDTTEGSSGTGSTGGNGAGGQGTRAPRPEDTP</sequence>
<keyword evidence="2 6" id="KW-0238">DNA-binding</keyword>
<organism evidence="6 7">
    <name type="scientific">Actinacidiphila rubida</name>
    <dbReference type="NCBI Taxonomy" id="310780"/>
    <lineage>
        <taxon>Bacteria</taxon>
        <taxon>Bacillati</taxon>
        <taxon>Actinomycetota</taxon>
        <taxon>Actinomycetes</taxon>
        <taxon>Kitasatosporales</taxon>
        <taxon>Streptomycetaceae</taxon>
        <taxon>Actinacidiphila</taxon>
    </lineage>
</organism>
<evidence type="ECO:0000256" key="2">
    <source>
        <dbReference type="ARBA" id="ARBA00023125"/>
    </source>
</evidence>
<reference evidence="6 7" key="1">
    <citation type="submission" date="2016-10" db="EMBL/GenBank/DDBJ databases">
        <authorList>
            <person name="de Groot N.N."/>
        </authorList>
    </citation>
    <scope>NUCLEOTIDE SEQUENCE [LARGE SCALE GENOMIC DNA]</scope>
    <source>
        <strain evidence="6 7">CGMCC 4.2026</strain>
    </source>
</reference>
<dbReference type="EMBL" id="FODD01000082">
    <property type="protein sequence ID" value="SEP05613.1"/>
    <property type="molecule type" value="Genomic_DNA"/>
</dbReference>
<gene>
    <name evidence="6" type="ORF">SAMN05216267_108210</name>
</gene>
<dbReference type="PANTHER" id="PTHR43537">
    <property type="entry name" value="TRANSCRIPTIONAL REGULATOR, GNTR FAMILY"/>
    <property type="match status" value="1"/>
</dbReference>
<dbReference type="InterPro" id="IPR008920">
    <property type="entry name" value="TF_FadR/GntR_C"/>
</dbReference>
<keyword evidence="3" id="KW-0804">Transcription</keyword>
<dbReference type="InterPro" id="IPR036390">
    <property type="entry name" value="WH_DNA-bd_sf"/>
</dbReference>
<dbReference type="SUPFAM" id="SSF46785">
    <property type="entry name" value="Winged helix' DNA-binding domain"/>
    <property type="match status" value="1"/>
</dbReference>
<dbReference type="InterPro" id="IPR000524">
    <property type="entry name" value="Tscrpt_reg_HTH_GntR"/>
</dbReference>
<dbReference type="Gene3D" id="1.20.120.530">
    <property type="entry name" value="GntR ligand-binding domain-like"/>
    <property type="match status" value="1"/>
</dbReference>
<evidence type="ECO:0000256" key="4">
    <source>
        <dbReference type="SAM" id="MobiDB-lite"/>
    </source>
</evidence>
<dbReference type="PROSITE" id="PS50949">
    <property type="entry name" value="HTH_GNTR"/>
    <property type="match status" value="1"/>
</dbReference>
<dbReference type="InterPro" id="IPR036388">
    <property type="entry name" value="WH-like_DNA-bd_sf"/>
</dbReference>
<dbReference type="AlphaFoldDB" id="A0A1H8URH1"/>
<dbReference type="STRING" id="310780.SAMN05216267_108210"/>
<dbReference type="InterPro" id="IPR011711">
    <property type="entry name" value="GntR_C"/>
</dbReference>
<accession>A0A1H8URH1</accession>
<evidence type="ECO:0000313" key="7">
    <source>
        <dbReference type="Proteomes" id="UP000181951"/>
    </source>
</evidence>
<name>A0A1H8URH1_9ACTN</name>
<feature type="compositionally biased region" description="Gly residues" evidence="4">
    <location>
        <begin position="261"/>
        <end position="275"/>
    </location>
</feature>
<dbReference type="SMART" id="SM00345">
    <property type="entry name" value="HTH_GNTR"/>
    <property type="match status" value="1"/>
</dbReference>
<protein>
    <submittedName>
        <fullName evidence="6">DNA-binding transcriptional regulator, FadR family</fullName>
    </submittedName>
</protein>
<dbReference type="SMART" id="SM00895">
    <property type="entry name" value="FCD"/>
    <property type="match status" value="1"/>
</dbReference>
<evidence type="ECO:0000259" key="5">
    <source>
        <dbReference type="PROSITE" id="PS50949"/>
    </source>
</evidence>
<dbReference type="Pfam" id="PF07729">
    <property type="entry name" value="FCD"/>
    <property type="match status" value="1"/>
</dbReference>
<dbReference type="Pfam" id="PF00392">
    <property type="entry name" value="GntR"/>
    <property type="match status" value="1"/>
</dbReference>
<dbReference type="OrthoDB" id="4164516at2"/>
<evidence type="ECO:0000256" key="3">
    <source>
        <dbReference type="ARBA" id="ARBA00023163"/>
    </source>
</evidence>